<proteinExistence type="inferred from homology"/>
<evidence type="ECO:0000256" key="5">
    <source>
        <dbReference type="ARBA" id="ARBA00022676"/>
    </source>
</evidence>
<keyword evidence="11" id="KW-0472">Membrane</keyword>
<keyword evidence="10" id="KW-1133">Transmembrane helix</keyword>
<dbReference type="AlphaFoldDB" id="A0A0K0FA95"/>
<evidence type="ECO:0000256" key="2">
    <source>
        <dbReference type="ARBA" id="ARBA00004922"/>
    </source>
</evidence>
<dbReference type="GO" id="GO:0016020">
    <property type="term" value="C:membrane"/>
    <property type="evidence" value="ECO:0007669"/>
    <property type="project" value="UniProtKB-SubCell"/>
</dbReference>
<dbReference type="STRING" id="75913.A0A0K0FA95"/>
<dbReference type="EC" id="2.4.1.122" evidence="4"/>
<keyword evidence="7" id="KW-0812">Transmembrane</keyword>
<feature type="signal peptide" evidence="12">
    <location>
        <begin position="1"/>
        <end position="24"/>
    </location>
</feature>
<comment type="similarity">
    <text evidence="3">Belongs to the glycosyltransferase 31 family. Beta3-Gal-T subfamily.</text>
</comment>
<reference evidence="14" key="1">
    <citation type="submission" date="2014-07" db="EMBL/GenBank/DDBJ databases">
        <authorList>
            <person name="Martin A.A"/>
            <person name="De Silva N."/>
        </authorList>
    </citation>
    <scope>NUCLEOTIDE SEQUENCE</scope>
</reference>
<dbReference type="InterPro" id="IPR026050">
    <property type="entry name" value="C1GALT1/C1GALT1_chp1"/>
</dbReference>
<reference evidence="15" key="2">
    <citation type="submission" date="2015-08" db="UniProtKB">
        <authorList>
            <consortium name="WormBaseParasite"/>
        </authorList>
    </citation>
    <scope>IDENTIFICATION</scope>
</reference>
<evidence type="ECO:0000313" key="15">
    <source>
        <dbReference type="WBParaSite" id="SVE_0574800.1"/>
    </source>
</evidence>
<evidence type="ECO:0000256" key="1">
    <source>
        <dbReference type="ARBA" id="ARBA00004606"/>
    </source>
</evidence>
<keyword evidence="12" id="KW-0732">Signal</keyword>
<comment type="subcellular location">
    <subcellularLocation>
        <location evidence="1">Membrane</location>
        <topology evidence="1">Single-pass type II membrane protein</topology>
    </subcellularLocation>
</comment>
<dbReference type="InterPro" id="IPR003378">
    <property type="entry name" value="Fringe-like_glycosylTrfase"/>
</dbReference>
<accession>A0A0K0FA95</accession>
<evidence type="ECO:0000259" key="13">
    <source>
        <dbReference type="Pfam" id="PF02434"/>
    </source>
</evidence>
<keyword evidence="9" id="KW-0735">Signal-anchor</keyword>
<evidence type="ECO:0000256" key="8">
    <source>
        <dbReference type="ARBA" id="ARBA00022741"/>
    </source>
</evidence>
<keyword evidence="6" id="KW-0808">Transferase</keyword>
<evidence type="ECO:0000256" key="6">
    <source>
        <dbReference type="ARBA" id="ARBA00022679"/>
    </source>
</evidence>
<evidence type="ECO:0000256" key="3">
    <source>
        <dbReference type="ARBA" id="ARBA00006462"/>
    </source>
</evidence>
<dbReference type="Proteomes" id="UP000035680">
    <property type="component" value="Unassembled WGS sequence"/>
</dbReference>
<sequence length="303" mass="35540">MITKNTFCLLFFILIYILLSCVSSKTINDGKYKKNIKLLCFVFTHSANHQTKAASLKNTWLKHCNKSVFITNAYDKKLESSDKKLEVVVYNNSIDTYENLWQKTKFTFSFAYDHYYTINKRKGFDWFLKADDDTFILVENLKKFLRMKNENNNYYFGCKMSYKNKSIPNGYMSGGAGYVLSRGSLKKLVTEGFRNKIKCNKLLYGFEDAEMGSCLGKLNIFPSYINGRKDIISFFPSKNLILYIFDISNNRTYDLLKKHLYDIPQKKGIQSLPRYPISFHYISPDNMYKLNYLFYKAKVNDSI</sequence>
<dbReference type="GO" id="GO:0016263">
    <property type="term" value="F:glycoprotein-N-acetylgalactosamine 3-beta-galactosyltransferase activity"/>
    <property type="evidence" value="ECO:0007669"/>
    <property type="project" value="UniProtKB-EC"/>
</dbReference>
<evidence type="ECO:0000313" key="14">
    <source>
        <dbReference type="Proteomes" id="UP000035680"/>
    </source>
</evidence>
<keyword evidence="5" id="KW-0328">Glycosyltransferase</keyword>
<feature type="chain" id="PRO_5005329395" description="N-acetylgalactosaminide beta-1,3-galactosyltransferase" evidence="12">
    <location>
        <begin position="25"/>
        <end position="303"/>
    </location>
</feature>
<comment type="pathway">
    <text evidence="2">Protein modification; protein glycosylation.</text>
</comment>
<evidence type="ECO:0000256" key="12">
    <source>
        <dbReference type="SAM" id="SignalP"/>
    </source>
</evidence>
<evidence type="ECO:0000256" key="11">
    <source>
        <dbReference type="ARBA" id="ARBA00023136"/>
    </source>
</evidence>
<name>A0A0K0FA95_STRVS</name>
<dbReference type="WBParaSite" id="SVE_0574800.1">
    <property type="protein sequence ID" value="SVE_0574800.1"/>
    <property type="gene ID" value="SVE_0574800"/>
</dbReference>
<protein>
    <recommendedName>
        <fullName evidence="4">N-acetylgalactosaminide beta-1,3-galactosyltransferase</fullName>
        <ecNumber evidence="4">2.4.1.122</ecNumber>
    </recommendedName>
</protein>
<dbReference type="GO" id="GO:0000166">
    <property type="term" value="F:nucleotide binding"/>
    <property type="evidence" value="ECO:0007669"/>
    <property type="project" value="UniProtKB-KW"/>
</dbReference>
<evidence type="ECO:0000256" key="9">
    <source>
        <dbReference type="ARBA" id="ARBA00022968"/>
    </source>
</evidence>
<evidence type="ECO:0000256" key="10">
    <source>
        <dbReference type="ARBA" id="ARBA00022989"/>
    </source>
</evidence>
<keyword evidence="8" id="KW-0547">Nucleotide-binding</keyword>
<keyword evidence="14" id="KW-1185">Reference proteome</keyword>
<dbReference type="PANTHER" id="PTHR23033:SF12">
    <property type="entry name" value="GLYCOPROTEIN-N-ACETYLGALACTOSAMINE 3-BETA-GALACTOSYLTRANSFERASE 1-RELATED"/>
    <property type="match status" value="1"/>
</dbReference>
<dbReference type="Pfam" id="PF02434">
    <property type="entry name" value="Fringe"/>
    <property type="match status" value="1"/>
</dbReference>
<evidence type="ECO:0000256" key="7">
    <source>
        <dbReference type="ARBA" id="ARBA00022692"/>
    </source>
</evidence>
<dbReference type="PANTHER" id="PTHR23033">
    <property type="entry name" value="BETA1,3-GALACTOSYLTRANSFERASE"/>
    <property type="match status" value="1"/>
</dbReference>
<dbReference type="Gene3D" id="3.90.550.50">
    <property type="match status" value="1"/>
</dbReference>
<organism evidence="14 15">
    <name type="scientific">Strongyloides venezuelensis</name>
    <name type="common">Threadworm</name>
    <dbReference type="NCBI Taxonomy" id="75913"/>
    <lineage>
        <taxon>Eukaryota</taxon>
        <taxon>Metazoa</taxon>
        <taxon>Ecdysozoa</taxon>
        <taxon>Nematoda</taxon>
        <taxon>Chromadorea</taxon>
        <taxon>Rhabditida</taxon>
        <taxon>Tylenchina</taxon>
        <taxon>Panagrolaimomorpha</taxon>
        <taxon>Strongyloidoidea</taxon>
        <taxon>Strongyloididae</taxon>
        <taxon>Strongyloides</taxon>
    </lineage>
</organism>
<evidence type="ECO:0000256" key="4">
    <source>
        <dbReference type="ARBA" id="ARBA00012557"/>
    </source>
</evidence>
<dbReference type="PROSITE" id="PS51257">
    <property type="entry name" value="PROKAR_LIPOPROTEIN"/>
    <property type="match status" value="1"/>
</dbReference>
<feature type="domain" description="Fringe-like glycosyltransferase" evidence="13">
    <location>
        <begin position="42"/>
        <end position="219"/>
    </location>
</feature>